<feature type="transmembrane region" description="Helical" evidence="2">
    <location>
        <begin position="358"/>
        <end position="377"/>
    </location>
</feature>
<feature type="transmembrane region" description="Helical" evidence="2">
    <location>
        <begin position="185"/>
        <end position="211"/>
    </location>
</feature>
<dbReference type="PANTHER" id="PTHR21530:SF7">
    <property type="entry name" value="TRAB DOMAIN-CONTAINING PROTEIN"/>
    <property type="match status" value="1"/>
</dbReference>
<feature type="region of interest" description="Disordered" evidence="1">
    <location>
        <begin position="1"/>
        <end position="20"/>
    </location>
</feature>
<evidence type="ECO:0000256" key="1">
    <source>
        <dbReference type="SAM" id="MobiDB-lite"/>
    </source>
</evidence>
<evidence type="ECO:0000313" key="4">
    <source>
        <dbReference type="Proteomes" id="UP000001169"/>
    </source>
</evidence>
<proteinExistence type="predicted"/>
<gene>
    <name evidence="3" type="primary">traB</name>
    <name evidence="3" type="ordered locus">rrnAC0436</name>
</gene>
<dbReference type="eggNOG" id="arCOG02142">
    <property type="taxonomic scope" value="Archaea"/>
</dbReference>
<keyword evidence="2" id="KW-1133">Transmembrane helix</keyword>
<feature type="transmembrane region" description="Helical" evidence="2">
    <location>
        <begin position="383"/>
        <end position="403"/>
    </location>
</feature>
<evidence type="ECO:0000313" key="3">
    <source>
        <dbReference type="EMBL" id="AAV45470.1"/>
    </source>
</evidence>
<keyword evidence="2" id="KW-0812">Transmembrane</keyword>
<name>Q5V4T2_HALMA</name>
<evidence type="ECO:0000256" key="2">
    <source>
        <dbReference type="SAM" id="Phobius"/>
    </source>
</evidence>
<dbReference type="KEGG" id="hma:rrnAC0436"/>
<dbReference type="PATRIC" id="fig|272569.17.peg.1212"/>
<keyword evidence="4" id="KW-1185">Reference proteome</keyword>
<dbReference type="InterPro" id="IPR002816">
    <property type="entry name" value="TraB/PrgY/GumN_fam"/>
</dbReference>
<dbReference type="EnsemblBacteria" id="AAV45470">
    <property type="protein sequence ID" value="AAV45470"/>
    <property type="gene ID" value="rrnAC0436"/>
</dbReference>
<dbReference type="PANTHER" id="PTHR21530">
    <property type="entry name" value="PHEROMONE SHUTDOWN PROTEIN"/>
    <property type="match status" value="1"/>
</dbReference>
<reference evidence="3 4" key="1">
    <citation type="journal article" date="2004" name="Genome Res.">
        <title>Genome sequence of Haloarcula marismortui: a halophilic archaeon from the Dead Sea.</title>
        <authorList>
            <person name="Baliga N.S."/>
            <person name="Bonneau R."/>
            <person name="Facciotti M.T."/>
            <person name="Pan M."/>
            <person name="Glusman G."/>
            <person name="Deutsch E.W."/>
            <person name="Shannon P."/>
            <person name="Chiu Y."/>
            <person name="Weng R.S."/>
            <person name="Gan R.R."/>
            <person name="Hung P."/>
            <person name="Date S.V."/>
            <person name="Marcotte E."/>
            <person name="Hood L."/>
            <person name="Ng W.V."/>
        </authorList>
    </citation>
    <scope>NUCLEOTIDE SEQUENCE [LARGE SCALE GENOMIC DNA]</scope>
    <source>
        <strain evidence="4">ATCC 43049 / DSM 3752 / JCM 8966 / VKM B-1809</strain>
    </source>
</reference>
<dbReference type="STRING" id="272569.rrnAC0436"/>
<feature type="transmembrane region" description="Helical" evidence="2">
    <location>
        <begin position="231"/>
        <end position="254"/>
    </location>
</feature>
<dbReference type="EMBL" id="AY596297">
    <property type="protein sequence ID" value="AAV45470.1"/>
    <property type="molecule type" value="Genomic_DNA"/>
</dbReference>
<feature type="transmembrane region" description="Helical" evidence="2">
    <location>
        <begin position="476"/>
        <end position="502"/>
    </location>
</feature>
<feature type="transmembrane region" description="Helical" evidence="2">
    <location>
        <begin position="415"/>
        <end position="435"/>
    </location>
</feature>
<organism evidence="3 4">
    <name type="scientific">Haloarcula marismortui (strain ATCC 43049 / DSM 3752 / JCM 8966 / VKM B-1809)</name>
    <name type="common">Halobacterium marismortui</name>
    <dbReference type="NCBI Taxonomy" id="272569"/>
    <lineage>
        <taxon>Archaea</taxon>
        <taxon>Methanobacteriati</taxon>
        <taxon>Methanobacteriota</taxon>
        <taxon>Stenosarchaea group</taxon>
        <taxon>Halobacteria</taxon>
        <taxon>Halobacteriales</taxon>
        <taxon>Haloarculaceae</taxon>
        <taxon>Haloarcula</taxon>
    </lineage>
</organism>
<protein>
    <submittedName>
        <fullName evidence="3">Plasmid transfer protein</fullName>
    </submittedName>
</protein>
<keyword evidence="2" id="KW-0472">Membrane</keyword>
<dbReference type="PaxDb" id="272569-rrnAC0436"/>
<sequence>MILVAVSRRSPGPDKGKGNECVTRVMTEHAESAADEFPEPSGAGRVDVVGTAHVSEHSVTEVESAIEESEPDIVAVELDEGRYRQIKGETPDDLDASDLLRGNTVFQFLAYWMLSYIQTRLGDRFDIEPGADMKAGIDTAERLGLGVALVDRDIQTTVQRFWARLTAVEKLKLVGSLAAEMGPPLTVGLTIGAVFGGLFAVVAGAFGGPFIVPSGALSVLPGGLGGTVEGLLDTLLLICVAAAGIGIPIAALLVRFRGEADVEEFDMEKLTDTDVVSAMMEEFRQFSPGGAEALIDERDAFIAHRLIALREAGYHVLAVVGAGHREGIQGYLDNPETLPPMESLTGTEGGRRVSLYKLVGYGFGVVFLVFFGLLILGGASQAVLLQLFVALVAVNAVLAGGLAKVAGAHWSSAAAAGAFGWLTSLFPLLAAGWFAGYVELRYISVNISDIATLNEILNDQESPVMDLVSRMRAVPLFRLILVVALTNVGSAIASYVVFPVLIPYISSDIGGMQGVSRLLWQGVREGTQILVGVL</sequence>
<dbReference type="AlphaFoldDB" id="Q5V4T2"/>
<dbReference type="CDD" id="cd14726">
    <property type="entry name" value="TraB_PrgY-like"/>
    <property type="match status" value="1"/>
</dbReference>
<dbReference type="Pfam" id="PF01963">
    <property type="entry name" value="TraB_PrgY_gumN"/>
    <property type="match status" value="2"/>
</dbReference>
<dbReference type="HOGENOM" id="CLU_032780_1_0_2"/>
<dbReference type="Proteomes" id="UP000001169">
    <property type="component" value="Chromosome I"/>
</dbReference>
<accession>Q5V4T2</accession>
<dbReference type="InterPro" id="IPR046345">
    <property type="entry name" value="TraB_PrgY-like"/>
</dbReference>